<keyword evidence="2" id="KW-1185">Reference proteome</keyword>
<dbReference type="Proteomes" id="UP001066276">
    <property type="component" value="Chromosome 7"/>
</dbReference>
<organism evidence="1 2">
    <name type="scientific">Pleurodeles waltl</name>
    <name type="common">Iberian ribbed newt</name>
    <dbReference type="NCBI Taxonomy" id="8319"/>
    <lineage>
        <taxon>Eukaryota</taxon>
        <taxon>Metazoa</taxon>
        <taxon>Chordata</taxon>
        <taxon>Craniata</taxon>
        <taxon>Vertebrata</taxon>
        <taxon>Euteleostomi</taxon>
        <taxon>Amphibia</taxon>
        <taxon>Batrachia</taxon>
        <taxon>Caudata</taxon>
        <taxon>Salamandroidea</taxon>
        <taxon>Salamandridae</taxon>
        <taxon>Pleurodelinae</taxon>
        <taxon>Pleurodeles</taxon>
    </lineage>
</organism>
<comment type="caution">
    <text evidence="1">The sequence shown here is derived from an EMBL/GenBank/DDBJ whole genome shotgun (WGS) entry which is preliminary data.</text>
</comment>
<dbReference type="AlphaFoldDB" id="A0AAV7PS27"/>
<accession>A0AAV7PS27</accession>
<gene>
    <name evidence="1" type="ORF">NDU88_008400</name>
</gene>
<reference evidence="1" key="1">
    <citation type="journal article" date="2022" name="bioRxiv">
        <title>Sequencing and chromosome-scale assembly of the giantPleurodeles waltlgenome.</title>
        <authorList>
            <person name="Brown T."/>
            <person name="Elewa A."/>
            <person name="Iarovenko S."/>
            <person name="Subramanian E."/>
            <person name="Araus A.J."/>
            <person name="Petzold A."/>
            <person name="Susuki M."/>
            <person name="Suzuki K.-i.T."/>
            <person name="Hayashi T."/>
            <person name="Toyoda A."/>
            <person name="Oliveira C."/>
            <person name="Osipova E."/>
            <person name="Leigh N.D."/>
            <person name="Simon A."/>
            <person name="Yun M.H."/>
        </authorList>
    </citation>
    <scope>NUCLEOTIDE SEQUENCE</scope>
    <source>
        <strain evidence="1">20211129_DDA</strain>
        <tissue evidence="1">Liver</tissue>
    </source>
</reference>
<proteinExistence type="predicted"/>
<evidence type="ECO:0000313" key="1">
    <source>
        <dbReference type="EMBL" id="KAJ1130044.1"/>
    </source>
</evidence>
<evidence type="ECO:0000313" key="2">
    <source>
        <dbReference type="Proteomes" id="UP001066276"/>
    </source>
</evidence>
<sequence>MFVTTNIELDEQQGRYAPLLSEESLQAQLAQVVHREVSKQCLAGFRSAIFFRGAQTRRLKRLAPSLVV</sequence>
<name>A0AAV7PS27_PLEWA</name>
<dbReference type="EMBL" id="JANPWB010000011">
    <property type="protein sequence ID" value="KAJ1130044.1"/>
    <property type="molecule type" value="Genomic_DNA"/>
</dbReference>
<protein>
    <submittedName>
        <fullName evidence="1">Uncharacterized protein</fullName>
    </submittedName>
</protein>